<dbReference type="Gene3D" id="3.30.110.170">
    <property type="entry name" value="Protein of unknown function (DUF541), domain 1"/>
    <property type="match status" value="1"/>
</dbReference>
<dbReference type="GeneID" id="63693535"/>
<gene>
    <name evidence="1" type="ORF">EURHEDRAFT_342627</name>
</gene>
<dbReference type="Pfam" id="PF04402">
    <property type="entry name" value="SIMPL"/>
    <property type="match status" value="1"/>
</dbReference>
<dbReference type="RefSeq" id="XP_040640603.1">
    <property type="nucleotide sequence ID" value="XM_040778411.1"/>
</dbReference>
<organism evidence="1 2">
    <name type="scientific">Aspergillus ruber (strain CBS 135680)</name>
    <dbReference type="NCBI Taxonomy" id="1388766"/>
    <lineage>
        <taxon>Eukaryota</taxon>
        <taxon>Fungi</taxon>
        <taxon>Dikarya</taxon>
        <taxon>Ascomycota</taxon>
        <taxon>Pezizomycotina</taxon>
        <taxon>Eurotiomycetes</taxon>
        <taxon>Eurotiomycetidae</taxon>
        <taxon>Eurotiales</taxon>
        <taxon>Aspergillaceae</taxon>
        <taxon>Aspergillus</taxon>
        <taxon>Aspergillus subgen. Aspergillus</taxon>
    </lineage>
</organism>
<dbReference type="InterPro" id="IPR007497">
    <property type="entry name" value="SIMPL/DUF541"/>
</dbReference>
<evidence type="ECO:0000313" key="1">
    <source>
        <dbReference type="EMBL" id="EYE96915.1"/>
    </source>
</evidence>
<dbReference type="PANTHER" id="PTHR34387:SF2">
    <property type="entry name" value="SLR1258 PROTEIN"/>
    <property type="match status" value="1"/>
</dbReference>
<dbReference type="AlphaFoldDB" id="A0A017SKR5"/>
<evidence type="ECO:0000313" key="2">
    <source>
        <dbReference type="Proteomes" id="UP000019804"/>
    </source>
</evidence>
<keyword evidence="2" id="KW-1185">Reference proteome</keyword>
<proteinExistence type="predicted"/>
<protein>
    <recommendedName>
        <fullName evidence="3">SIMPL domain-containing protein</fullName>
    </recommendedName>
</protein>
<sequence length="219" mass="24204">MTPITVNVTGSSTIHQPPEQAVLFYHVQSEGSSSDTVSKEVTAASNQLQQIFKDLKSDSLSPAPVAAFSTSSLRSWSGRPRDRDGNPGERVHYAQLRSEATFREFKKLGEVAGRLAAYPNVAISNIDWRLTDETKQELGSKTRKLAMKDAIQKASDYAEVIGREVNPVEITDMESPGLHSPRYMTAMAACPMEDEREELDLTPQDVELTSSIQVNFRGE</sequence>
<accession>A0A017SKR5</accession>
<dbReference type="HOGENOM" id="CLU_075628_0_2_1"/>
<dbReference type="Gene3D" id="3.30.70.2970">
    <property type="entry name" value="Protein of unknown function (DUF541), domain 2"/>
    <property type="match status" value="1"/>
</dbReference>
<dbReference type="InterPro" id="IPR052022">
    <property type="entry name" value="26kDa_periplasmic_antigen"/>
</dbReference>
<dbReference type="GO" id="GO:0006974">
    <property type="term" value="P:DNA damage response"/>
    <property type="evidence" value="ECO:0007669"/>
    <property type="project" value="TreeGrafter"/>
</dbReference>
<dbReference type="EMBL" id="KK088417">
    <property type="protein sequence ID" value="EYE96915.1"/>
    <property type="molecule type" value="Genomic_DNA"/>
</dbReference>
<name>A0A017SKR5_ASPRC</name>
<evidence type="ECO:0008006" key="3">
    <source>
        <dbReference type="Google" id="ProtNLM"/>
    </source>
</evidence>
<reference evidence="2" key="1">
    <citation type="journal article" date="2014" name="Nat. Commun.">
        <title>Genomic adaptations of the halophilic Dead Sea filamentous fungus Eurotium rubrum.</title>
        <authorList>
            <person name="Kis-Papo T."/>
            <person name="Weig A.R."/>
            <person name="Riley R."/>
            <person name="Persoh D."/>
            <person name="Salamov A."/>
            <person name="Sun H."/>
            <person name="Lipzen A."/>
            <person name="Wasser S.P."/>
            <person name="Rambold G."/>
            <person name="Grigoriev I.V."/>
            <person name="Nevo E."/>
        </authorList>
    </citation>
    <scope>NUCLEOTIDE SEQUENCE [LARGE SCALE GENOMIC DNA]</scope>
    <source>
        <strain evidence="2">CBS 135680</strain>
    </source>
</reference>
<dbReference type="OrthoDB" id="3335918at2759"/>
<dbReference type="PANTHER" id="PTHR34387">
    <property type="entry name" value="SLR1258 PROTEIN"/>
    <property type="match status" value="1"/>
</dbReference>
<dbReference type="Proteomes" id="UP000019804">
    <property type="component" value="Unassembled WGS sequence"/>
</dbReference>